<dbReference type="InterPro" id="IPR049227">
    <property type="entry name" value="DUF6824"/>
</dbReference>
<protein>
    <recommendedName>
        <fullName evidence="2">DUF6824 domain-containing protein</fullName>
    </recommendedName>
</protein>
<feature type="compositionally biased region" description="Low complexity" evidence="1">
    <location>
        <begin position="475"/>
        <end position="487"/>
    </location>
</feature>
<dbReference type="AlphaFoldDB" id="A0AAD2CXC9"/>
<dbReference type="EMBL" id="CAKOGP040001557">
    <property type="protein sequence ID" value="CAJ1945936.1"/>
    <property type="molecule type" value="Genomic_DNA"/>
</dbReference>
<organism evidence="3 4">
    <name type="scientific">Cylindrotheca closterium</name>
    <dbReference type="NCBI Taxonomy" id="2856"/>
    <lineage>
        <taxon>Eukaryota</taxon>
        <taxon>Sar</taxon>
        <taxon>Stramenopiles</taxon>
        <taxon>Ochrophyta</taxon>
        <taxon>Bacillariophyta</taxon>
        <taxon>Bacillariophyceae</taxon>
        <taxon>Bacillariophycidae</taxon>
        <taxon>Bacillariales</taxon>
        <taxon>Bacillariaceae</taxon>
        <taxon>Cylindrotheca</taxon>
    </lineage>
</organism>
<gene>
    <name evidence="3" type="ORF">CYCCA115_LOCUS10078</name>
</gene>
<feature type="region of interest" description="Disordered" evidence="1">
    <location>
        <begin position="460"/>
        <end position="487"/>
    </location>
</feature>
<dbReference type="Proteomes" id="UP001295423">
    <property type="component" value="Unassembled WGS sequence"/>
</dbReference>
<dbReference type="Gene3D" id="3.40.525.10">
    <property type="entry name" value="CRAL-TRIO lipid binding domain"/>
    <property type="match status" value="1"/>
</dbReference>
<proteinExistence type="predicted"/>
<name>A0AAD2CXC9_9STRA</name>
<dbReference type="Pfam" id="PF20710">
    <property type="entry name" value="DUF6824"/>
    <property type="match status" value="1"/>
</dbReference>
<sequence>MNYLPSLRKDAAKDSMLMMLMGMNNVTAFETKNGAPPNPMEPTPLCQPSSSSSLSASLPVTSSSSSWMMQANNGIPQDAVDPKAVDSLIAKEMAVLTPKEREQSYLDVHGISEAVEETPQLIEASQQAMELEILRQQDHDRKAYDLAAFMNRSYVEDAKLRLCFLRAEMFDPKKAALRYIQFFEAKLDLFGKDLLTMDITQDDFEQEDMDALYSGYAQFLPDRDCAGRAINLWISNSTHESSSTKAMLRREFYRAMIACQDEQTQKHGCVTICYFLGHGQGPKYRFDHRWTLSKLSEILPVRVAAIHLCYDNRIWMPVHAFMKASLNLFTRIRLRTHYGPHEDCLASLQGHGIPPGVLPVNAGGVLQNAEAYKTFLEQERKKERLSNPPRVRIMVPSPNDVLFGKGTPVQNHVGNKKLRRLVMDCQKSYEKAEKGTKILVAQEIVDIVLESSGRFLRPADNGMPSAFSEASSDDNTNGNNNNNNNNNSIANNGVTGYGCSWINVDNESARTKVSAAFRTLRWKAKK</sequence>
<feature type="region of interest" description="Disordered" evidence="1">
    <location>
        <begin position="30"/>
        <end position="58"/>
    </location>
</feature>
<evidence type="ECO:0000313" key="3">
    <source>
        <dbReference type="EMBL" id="CAJ1945936.1"/>
    </source>
</evidence>
<comment type="caution">
    <text evidence="3">The sequence shown here is derived from an EMBL/GenBank/DDBJ whole genome shotgun (WGS) entry which is preliminary data.</text>
</comment>
<evidence type="ECO:0000259" key="2">
    <source>
        <dbReference type="Pfam" id="PF20710"/>
    </source>
</evidence>
<accession>A0AAD2CXC9</accession>
<keyword evidence="4" id="KW-1185">Reference proteome</keyword>
<reference evidence="3" key="1">
    <citation type="submission" date="2023-08" db="EMBL/GenBank/DDBJ databases">
        <authorList>
            <person name="Audoor S."/>
            <person name="Bilcke G."/>
        </authorList>
    </citation>
    <scope>NUCLEOTIDE SEQUENCE</scope>
</reference>
<evidence type="ECO:0000313" key="4">
    <source>
        <dbReference type="Proteomes" id="UP001295423"/>
    </source>
</evidence>
<feature type="domain" description="DUF6824" evidence="2">
    <location>
        <begin position="400"/>
        <end position="461"/>
    </location>
</feature>
<dbReference type="InterPro" id="IPR036865">
    <property type="entry name" value="CRAL-TRIO_dom_sf"/>
</dbReference>
<dbReference type="SUPFAM" id="SSF52087">
    <property type="entry name" value="CRAL/TRIO domain"/>
    <property type="match status" value="1"/>
</dbReference>
<evidence type="ECO:0000256" key="1">
    <source>
        <dbReference type="SAM" id="MobiDB-lite"/>
    </source>
</evidence>
<feature type="compositionally biased region" description="Low complexity" evidence="1">
    <location>
        <begin position="48"/>
        <end position="58"/>
    </location>
</feature>